<name>A0ABR1Z305_9PEZI</name>
<evidence type="ECO:0000259" key="2">
    <source>
        <dbReference type="Pfam" id="PF00248"/>
    </source>
</evidence>
<gene>
    <name evidence="3" type="ORF">HDK90DRAFT_19842</name>
</gene>
<dbReference type="PANTHER" id="PTHR43364:SF4">
    <property type="entry name" value="NAD(P)-LINKED OXIDOREDUCTASE SUPERFAMILY PROTEIN"/>
    <property type="match status" value="1"/>
</dbReference>
<comment type="caution">
    <text evidence="3">The sequence shown here is derived from an EMBL/GenBank/DDBJ whole genome shotgun (WGS) entry which is preliminary data.</text>
</comment>
<dbReference type="Pfam" id="PF00248">
    <property type="entry name" value="Aldo_ket_red"/>
    <property type="match status" value="1"/>
</dbReference>
<dbReference type="PANTHER" id="PTHR43364">
    <property type="entry name" value="NADH-SPECIFIC METHYLGLYOXAL REDUCTASE-RELATED"/>
    <property type="match status" value="1"/>
</dbReference>
<evidence type="ECO:0000313" key="3">
    <source>
        <dbReference type="EMBL" id="KAK8246763.1"/>
    </source>
</evidence>
<organism evidence="3 4">
    <name type="scientific">Phyllosticta capitalensis</name>
    <dbReference type="NCBI Taxonomy" id="121624"/>
    <lineage>
        <taxon>Eukaryota</taxon>
        <taxon>Fungi</taxon>
        <taxon>Dikarya</taxon>
        <taxon>Ascomycota</taxon>
        <taxon>Pezizomycotina</taxon>
        <taxon>Dothideomycetes</taxon>
        <taxon>Dothideomycetes incertae sedis</taxon>
        <taxon>Botryosphaeriales</taxon>
        <taxon>Phyllostictaceae</taxon>
        <taxon>Phyllosticta</taxon>
    </lineage>
</organism>
<dbReference type="InterPro" id="IPR050523">
    <property type="entry name" value="AKR_Detox_Biosynth"/>
</dbReference>
<sequence length="339" mass="38187">MAAKSAINVILGAMTIGKPGHEGIRVTSIDETKNFLRIFRAHGHTELDTARVYGGGSTEEVLGEADWQSFGIDMETKLYPTKGKGMGWLYAEDITHTPADVRKGLMQSLKALNTDKIHTFYLHGPDRTTPYEETLREVNALHREGYFTRFGISNYQSWEVAQICEICKRNDWIQPTVYQGLYNALHRVVEAELIPCLRKYGISLYNFNPLAGGFLTSRYHRDQKDEETEEGSRFDPKKKQGALHRGRYWNDAHFGALDLLRPVAAKHGISESEAALRWLAHHSAMSKDKGDGVIIGASSAKHLEENLLALEKGPLPDDVVEALDQGWELARGLPLKYWH</sequence>
<dbReference type="InterPro" id="IPR023210">
    <property type="entry name" value="NADP_OxRdtase_dom"/>
</dbReference>
<evidence type="ECO:0000256" key="1">
    <source>
        <dbReference type="ARBA" id="ARBA00023002"/>
    </source>
</evidence>
<evidence type="ECO:0000313" key="4">
    <source>
        <dbReference type="Proteomes" id="UP001492380"/>
    </source>
</evidence>
<dbReference type="Gene3D" id="3.20.20.100">
    <property type="entry name" value="NADP-dependent oxidoreductase domain"/>
    <property type="match status" value="1"/>
</dbReference>
<keyword evidence="4" id="KW-1185">Reference proteome</keyword>
<dbReference type="EMBL" id="JBBWRZ010000001">
    <property type="protein sequence ID" value="KAK8246763.1"/>
    <property type="molecule type" value="Genomic_DNA"/>
</dbReference>
<dbReference type="SUPFAM" id="SSF51430">
    <property type="entry name" value="NAD(P)-linked oxidoreductase"/>
    <property type="match status" value="1"/>
</dbReference>
<reference evidence="3 4" key="1">
    <citation type="submission" date="2024-04" db="EMBL/GenBank/DDBJ databases">
        <title>Phyllosticta paracitricarpa is synonymous to the EU quarantine fungus P. citricarpa based on phylogenomic analyses.</title>
        <authorList>
            <consortium name="Lawrence Berkeley National Laboratory"/>
            <person name="Van Ingen-Buijs V.A."/>
            <person name="Van Westerhoven A.C."/>
            <person name="Haridas S."/>
            <person name="Skiadas P."/>
            <person name="Martin F."/>
            <person name="Groenewald J.Z."/>
            <person name="Crous P.W."/>
            <person name="Seidl M.F."/>
        </authorList>
    </citation>
    <scope>NUCLEOTIDE SEQUENCE [LARGE SCALE GENOMIC DNA]</scope>
    <source>
        <strain evidence="3 4">CBS 123374</strain>
    </source>
</reference>
<dbReference type="Proteomes" id="UP001492380">
    <property type="component" value="Unassembled WGS sequence"/>
</dbReference>
<protein>
    <submittedName>
        <fullName evidence="3">NADP-dependent oxidoreductase domain-containing protein</fullName>
    </submittedName>
</protein>
<feature type="domain" description="NADP-dependent oxidoreductase" evidence="2">
    <location>
        <begin position="9"/>
        <end position="325"/>
    </location>
</feature>
<proteinExistence type="predicted"/>
<dbReference type="CDD" id="cd19075">
    <property type="entry name" value="AKR_AKR7A1-5"/>
    <property type="match status" value="1"/>
</dbReference>
<keyword evidence="1" id="KW-0560">Oxidoreductase</keyword>
<dbReference type="InterPro" id="IPR036812">
    <property type="entry name" value="NAD(P)_OxRdtase_dom_sf"/>
</dbReference>
<accession>A0ABR1Z305</accession>